<dbReference type="Proteomes" id="UP000246351">
    <property type="component" value="Unassembled WGS sequence"/>
</dbReference>
<dbReference type="AlphaFoldDB" id="A0A317Z7Y7"/>
<dbReference type="EMBL" id="QEIV01001144">
    <property type="protein sequence ID" value="PWZ97783.1"/>
    <property type="molecule type" value="Genomic_DNA"/>
</dbReference>
<reference evidence="1 2" key="1">
    <citation type="journal article" date="2018" name="Vet. Microbiol.">
        <title>Clonal diversity and geographic distribution of methicillin-resistant Staphylococcus pseudintermedius from Australian animals: Discovery of novel sequence types.</title>
        <authorList>
            <person name="Worthing K.A."/>
            <person name="Abraham S."/>
            <person name="Coombs G.W."/>
            <person name="Pang S."/>
            <person name="Saputra S."/>
            <person name="Jordan D."/>
            <person name="Trott D.J."/>
            <person name="Norris J.M."/>
        </authorList>
    </citation>
    <scope>NUCLEOTIDE SEQUENCE [LARGE SCALE GENOMIC DNA]</scope>
    <source>
        <strain evidence="1 2">ST71 3</strain>
    </source>
</reference>
<evidence type="ECO:0000313" key="1">
    <source>
        <dbReference type="EMBL" id="PWZ97783.1"/>
    </source>
</evidence>
<gene>
    <name evidence="1" type="ORF">DD924_11780</name>
</gene>
<proteinExistence type="predicted"/>
<accession>A0A317Z7Y7</accession>
<protein>
    <submittedName>
        <fullName evidence="1">Head protein</fullName>
    </submittedName>
</protein>
<organism evidence="1 2">
    <name type="scientific">Staphylococcus pseudintermedius</name>
    <dbReference type="NCBI Taxonomy" id="283734"/>
    <lineage>
        <taxon>Bacteria</taxon>
        <taxon>Bacillati</taxon>
        <taxon>Bacillota</taxon>
        <taxon>Bacilli</taxon>
        <taxon>Bacillales</taxon>
        <taxon>Staphylococcaceae</taxon>
        <taxon>Staphylococcus</taxon>
        <taxon>Staphylococcus intermedius group</taxon>
    </lineage>
</organism>
<name>A0A317Z7Y7_STAPS</name>
<evidence type="ECO:0000313" key="2">
    <source>
        <dbReference type="Proteomes" id="UP000246351"/>
    </source>
</evidence>
<feature type="non-terminal residue" evidence="1">
    <location>
        <position position="1"/>
    </location>
</feature>
<sequence length="68" mass="7730">KYAKGIIVGHNGRLIVYSVNKDVDFNFLKVSINSSLKKAQMKYNTSEKIHEDMLSSLKKLGLINYRGI</sequence>
<comment type="caution">
    <text evidence="1">The sequence shown here is derived from an EMBL/GenBank/DDBJ whole genome shotgun (WGS) entry which is preliminary data.</text>
</comment>